<gene>
    <name evidence="1" type="ORF">KQP761_LOCUS34728</name>
</gene>
<accession>A0A816GGB0</accession>
<reference evidence="1" key="1">
    <citation type="submission" date="2021-02" db="EMBL/GenBank/DDBJ databases">
        <authorList>
            <person name="Nowell W R."/>
        </authorList>
    </citation>
    <scope>NUCLEOTIDE SEQUENCE</scope>
</reference>
<sequence length="39" mass="4393">MLFPTSRPYHIPTSTTDSQYAAANGYSSLPYNKWIQSTP</sequence>
<evidence type="ECO:0000313" key="2">
    <source>
        <dbReference type="Proteomes" id="UP000663834"/>
    </source>
</evidence>
<organism evidence="1 2">
    <name type="scientific">Rotaria magnacalcarata</name>
    <dbReference type="NCBI Taxonomy" id="392030"/>
    <lineage>
        <taxon>Eukaryota</taxon>
        <taxon>Metazoa</taxon>
        <taxon>Spiralia</taxon>
        <taxon>Gnathifera</taxon>
        <taxon>Rotifera</taxon>
        <taxon>Eurotatoria</taxon>
        <taxon>Bdelloidea</taxon>
        <taxon>Philodinida</taxon>
        <taxon>Philodinidae</taxon>
        <taxon>Rotaria</taxon>
    </lineage>
</organism>
<comment type="caution">
    <text evidence="1">The sequence shown here is derived from an EMBL/GenBank/DDBJ whole genome shotgun (WGS) entry which is preliminary data.</text>
</comment>
<dbReference type="Proteomes" id="UP000663834">
    <property type="component" value="Unassembled WGS sequence"/>
</dbReference>
<name>A0A816GGB0_9BILA</name>
<evidence type="ECO:0000313" key="1">
    <source>
        <dbReference type="EMBL" id="CAF1673230.1"/>
    </source>
</evidence>
<dbReference type="EMBL" id="CAJNOW010019550">
    <property type="protein sequence ID" value="CAF1673230.1"/>
    <property type="molecule type" value="Genomic_DNA"/>
</dbReference>
<proteinExistence type="predicted"/>
<protein>
    <submittedName>
        <fullName evidence="1">Uncharacterized protein</fullName>
    </submittedName>
</protein>
<feature type="non-terminal residue" evidence="1">
    <location>
        <position position="39"/>
    </location>
</feature>
<dbReference type="AlphaFoldDB" id="A0A816GGB0"/>
<dbReference type="OrthoDB" id="10031657at2759"/>